<dbReference type="EMBL" id="CP019937">
    <property type="protein sequence ID" value="ARO13765.1"/>
    <property type="molecule type" value="Genomic_DNA"/>
</dbReference>
<evidence type="ECO:0000256" key="6">
    <source>
        <dbReference type="ARBA" id="ARBA00033409"/>
    </source>
</evidence>
<evidence type="ECO:0000256" key="1">
    <source>
        <dbReference type="ARBA" id="ARBA00007452"/>
    </source>
</evidence>
<dbReference type="InterPro" id="IPR003717">
    <property type="entry name" value="RecO"/>
</dbReference>
<protein>
    <recommendedName>
        <fullName evidence="2 7">DNA repair protein RecO</fullName>
    </recommendedName>
    <alternativeName>
        <fullName evidence="6 7">Recombination protein O</fullName>
    </alternativeName>
</protein>
<evidence type="ECO:0000256" key="2">
    <source>
        <dbReference type="ARBA" id="ARBA00021310"/>
    </source>
</evidence>
<dbReference type="STRING" id="92947.BVG79_00411"/>
<organism evidence="9 10">
    <name type="scientific">Ketogulonicigenium robustum</name>
    <dbReference type="NCBI Taxonomy" id="92947"/>
    <lineage>
        <taxon>Bacteria</taxon>
        <taxon>Pseudomonadati</taxon>
        <taxon>Pseudomonadota</taxon>
        <taxon>Alphaproteobacteria</taxon>
        <taxon>Rhodobacterales</taxon>
        <taxon>Roseobacteraceae</taxon>
        <taxon>Ketogulonicigenium</taxon>
    </lineage>
</organism>
<dbReference type="SUPFAM" id="SSF57863">
    <property type="entry name" value="ArfGap/RecO-like zinc finger"/>
    <property type="match status" value="1"/>
</dbReference>
<sequence length="243" mass="26326">MIDWEDEGLLLDARHHGESSMIIHAFTQVHGVVGGVVRGGASTRKKPMLSVGNQLSLRWRARLQNQLGTLQVEPLRSRAAAIMESRLSLAAGAAVTALLADTLPERLPYPALFTQSVALLDLIGQPDWAHFWPLAYLQWEMSLLRETGFGLDLSRCAVTGATADLCYVSPKSGRAVSGTGAGDWADRLLPLPAVMRGEGDAPRDEIITALTTTGWFLQNRLHDGKPLPAARGRLLDAFGRQNG</sequence>
<keyword evidence="5 7" id="KW-0234">DNA repair</keyword>
<feature type="domain" description="DNA replication/recombination mediator RecO N-terminal" evidence="8">
    <location>
        <begin position="1"/>
        <end position="77"/>
    </location>
</feature>
<dbReference type="HAMAP" id="MF_00201">
    <property type="entry name" value="RecO"/>
    <property type="match status" value="1"/>
</dbReference>
<evidence type="ECO:0000313" key="9">
    <source>
        <dbReference type="EMBL" id="ARO13765.1"/>
    </source>
</evidence>
<dbReference type="PANTHER" id="PTHR33991:SF1">
    <property type="entry name" value="DNA REPAIR PROTEIN RECO"/>
    <property type="match status" value="1"/>
</dbReference>
<accession>A0A1W6NX27</accession>
<dbReference type="KEGG" id="kro:BVG79_00411"/>
<evidence type="ECO:0000256" key="4">
    <source>
        <dbReference type="ARBA" id="ARBA00023172"/>
    </source>
</evidence>
<keyword evidence="3 7" id="KW-0227">DNA damage</keyword>
<dbReference type="InterPro" id="IPR022572">
    <property type="entry name" value="DNA_rep/recomb_RecO_N"/>
</dbReference>
<dbReference type="Gene3D" id="2.40.50.140">
    <property type="entry name" value="Nucleic acid-binding proteins"/>
    <property type="match status" value="1"/>
</dbReference>
<dbReference type="GO" id="GO:0006310">
    <property type="term" value="P:DNA recombination"/>
    <property type="evidence" value="ECO:0007669"/>
    <property type="project" value="UniProtKB-UniRule"/>
</dbReference>
<dbReference type="SUPFAM" id="SSF50249">
    <property type="entry name" value="Nucleic acid-binding proteins"/>
    <property type="match status" value="1"/>
</dbReference>
<comment type="similarity">
    <text evidence="1 7">Belongs to the RecO family.</text>
</comment>
<comment type="function">
    <text evidence="7">Involved in DNA repair and RecF pathway recombination.</text>
</comment>
<dbReference type="Pfam" id="PF02565">
    <property type="entry name" value="RecO_C"/>
    <property type="match status" value="1"/>
</dbReference>
<keyword evidence="10" id="KW-1185">Reference proteome</keyword>
<gene>
    <name evidence="7 9" type="primary">recO</name>
    <name evidence="9" type="ORF">BVG79_00411</name>
</gene>
<proteinExistence type="inferred from homology"/>
<evidence type="ECO:0000256" key="5">
    <source>
        <dbReference type="ARBA" id="ARBA00023204"/>
    </source>
</evidence>
<dbReference type="GO" id="GO:0006302">
    <property type="term" value="P:double-strand break repair"/>
    <property type="evidence" value="ECO:0007669"/>
    <property type="project" value="TreeGrafter"/>
</dbReference>
<dbReference type="Pfam" id="PF11967">
    <property type="entry name" value="RecO_N"/>
    <property type="match status" value="1"/>
</dbReference>
<name>A0A1W6NX27_9RHOB</name>
<evidence type="ECO:0000313" key="10">
    <source>
        <dbReference type="Proteomes" id="UP000242447"/>
    </source>
</evidence>
<dbReference type="AlphaFoldDB" id="A0A1W6NX27"/>
<evidence type="ECO:0000256" key="7">
    <source>
        <dbReference type="HAMAP-Rule" id="MF_00201"/>
    </source>
</evidence>
<dbReference type="InterPro" id="IPR042242">
    <property type="entry name" value="RecO_C"/>
</dbReference>
<dbReference type="GO" id="GO:0043590">
    <property type="term" value="C:bacterial nucleoid"/>
    <property type="evidence" value="ECO:0007669"/>
    <property type="project" value="TreeGrafter"/>
</dbReference>
<evidence type="ECO:0000256" key="3">
    <source>
        <dbReference type="ARBA" id="ARBA00022763"/>
    </source>
</evidence>
<reference evidence="9 10" key="1">
    <citation type="submission" date="2017-02" db="EMBL/GenBank/DDBJ databases">
        <title>Ketogulonicigenium robustum SPU B003 Genome sequencing and assembly.</title>
        <authorList>
            <person name="Li Y."/>
            <person name="Liu L."/>
            <person name="Wang C."/>
            <person name="Zhang M."/>
            <person name="Zhang T."/>
            <person name="Zhang Y."/>
        </authorList>
    </citation>
    <scope>NUCLEOTIDE SEQUENCE [LARGE SCALE GENOMIC DNA]</scope>
    <source>
        <strain evidence="9 10">SPU_B003</strain>
    </source>
</reference>
<dbReference type="InterPro" id="IPR012340">
    <property type="entry name" value="NA-bd_OB-fold"/>
</dbReference>
<dbReference type="InterPro" id="IPR037278">
    <property type="entry name" value="ARFGAP/RecO"/>
</dbReference>
<dbReference type="NCBIfam" id="TIGR00613">
    <property type="entry name" value="reco"/>
    <property type="match status" value="1"/>
</dbReference>
<dbReference type="OrthoDB" id="9804792at2"/>
<dbReference type="Gene3D" id="1.20.1440.120">
    <property type="entry name" value="Recombination protein O, C-terminal domain"/>
    <property type="match status" value="1"/>
</dbReference>
<evidence type="ECO:0000259" key="8">
    <source>
        <dbReference type="Pfam" id="PF11967"/>
    </source>
</evidence>
<dbReference type="Proteomes" id="UP000242447">
    <property type="component" value="Chromosome"/>
</dbReference>
<dbReference type="PANTHER" id="PTHR33991">
    <property type="entry name" value="DNA REPAIR PROTEIN RECO"/>
    <property type="match status" value="1"/>
</dbReference>
<keyword evidence="4 7" id="KW-0233">DNA recombination</keyword>